<dbReference type="GO" id="GO:0016491">
    <property type="term" value="F:oxidoreductase activity"/>
    <property type="evidence" value="ECO:0007669"/>
    <property type="project" value="UniProtKB-KW"/>
</dbReference>
<protein>
    <recommendedName>
        <fullName evidence="4">Ketoreductase domain-containing protein</fullName>
    </recommendedName>
</protein>
<organism evidence="5 6">
    <name type="scientific">Thyridium curvatum</name>
    <dbReference type="NCBI Taxonomy" id="1093900"/>
    <lineage>
        <taxon>Eukaryota</taxon>
        <taxon>Fungi</taxon>
        <taxon>Dikarya</taxon>
        <taxon>Ascomycota</taxon>
        <taxon>Pezizomycotina</taxon>
        <taxon>Sordariomycetes</taxon>
        <taxon>Sordariomycetidae</taxon>
        <taxon>Thyridiales</taxon>
        <taxon>Thyridiaceae</taxon>
        <taxon>Thyridium</taxon>
    </lineage>
</organism>
<evidence type="ECO:0000256" key="2">
    <source>
        <dbReference type="ARBA" id="ARBA00023002"/>
    </source>
</evidence>
<dbReference type="EMBL" id="SKBQ01000010">
    <property type="protein sequence ID" value="TPX18612.1"/>
    <property type="molecule type" value="Genomic_DNA"/>
</dbReference>
<dbReference type="InterPro" id="IPR057326">
    <property type="entry name" value="KR_dom"/>
</dbReference>
<dbReference type="RefSeq" id="XP_031000323.1">
    <property type="nucleotide sequence ID" value="XM_031136661.1"/>
</dbReference>
<dbReference type="SUPFAM" id="SSF51735">
    <property type="entry name" value="NAD(P)-binding Rossmann-fold domains"/>
    <property type="match status" value="1"/>
</dbReference>
<dbReference type="Proteomes" id="UP000319257">
    <property type="component" value="Unassembled WGS sequence"/>
</dbReference>
<dbReference type="Gene3D" id="3.40.50.720">
    <property type="entry name" value="NAD(P)-binding Rossmann-like Domain"/>
    <property type="match status" value="1"/>
</dbReference>
<evidence type="ECO:0000256" key="1">
    <source>
        <dbReference type="ARBA" id="ARBA00006484"/>
    </source>
</evidence>
<evidence type="ECO:0000256" key="3">
    <source>
        <dbReference type="RuleBase" id="RU000363"/>
    </source>
</evidence>
<reference evidence="5 6" key="1">
    <citation type="submission" date="2019-06" db="EMBL/GenBank/DDBJ databases">
        <title>Draft genome sequence of the filamentous fungus Phialemoniopsis curvata isolated from diesel fuel.</title>
        <authorList>
            <person name="Varaljay V.A."/>
            <person name="Lyon W.J."/>
            <person name="Crouch A.L."/>
            <person name="Drake C.E."/>
            <person name="Hollomon J.M."/>
            <person name="Nadeau L.J."/>
            <person name="Nunn H.S."/>
            <person name="Stevenson B.S."/>
            <person name="Bojanowski C.L."/>
            <person name="Crookes-Goodson W.J."/>
        </authorList>
    </citation>
    <scope>NUCLEOTIDE SEQUENCE [LARGE SCALE GENOMIC DNA]</scope>
    <source>
        <strain evidence="5 6">D216</strain>
    </source>
</reference>
<feature type="domain" description="Ketoreductase" evidence="4">
    <location>
        <begin position="15"/>
        <end position="200"/>
    </location>
</feature>
<dbReference type="InterPro" id="IPR036291">
    <property type="entry name" value="NAD(P)-bd_dom_sf"/>
</dbReference>
<dbReference type="PRINTS" id="PR00080">
    <property type="entry name" value="SDRFAMILY"/>
</dbReference>
<dbReference type="Pfam" id="PF00106">
    <property type="entry name" value="adh_short"/>
    <property type="match status" value="1"/>
</dbReference>
<dbReference type="InParanoid" id="A0A507B8G7"/>
<evidence type="ECO:0000313" key="5">
    <source>
        <dbReference type="EMBL" id="TPX18612.1"/>
    </source>
</evidence>
<dbReference type="PANTHER" id="PTHR45024">
    <property type="entry name" value="DEHYDROGENASES, SHORT CHAIN"/>
    <property type="match status" value="1"/>
</dbReference>
<dbReference type="InterPro" id="IPR051687">
    <property type="entry name" value="Peroxisomal_Beta-Oxidation"/>
</dbReference>
<comment type="similarity">
    <text evidence="1 3">Belongs to the short-chain dehydrogenases/reductases (SDR) family.</text>
</comment>
<accession>A0A507B8G7</accession>
<dbReference type="PRINTS" id="PR00081">
    <property type="entry name" value="GDHRDH"/>
</dbReference>
<name>A0A507B8G7_9PEZI</name>
<proteinExistence type="inferred from homology"/>
<keyword evidence="2" id="KW-0560">Oxidoreductase</keyword>
<sequence>MTATPAAAPRSFANRTVIVTGAAGSIGAPLCLALARAGANVVANDLGCSPGGEGASAAPVEELVAKITGEGLSAIADTHNVGTDAAKIVDAAVSRFGRVDAIINNAGIICYGPVETQTPEQVRALFEVNALGAYALCHAAWPHMQRQGYGRVVNFTSDSVFGMPASAGYVMARGAMLGVTRTLALEGAAHGILVNTVGPSAYSRMVADVSKDLPPEQLAWFKATYTGESNVPAIMALASEQNTITGEIWNTGAFRMGRTLLGAIKDVGGCETVEKSLEAMKELQGKDREWAEPHSIPEFLVFKSQA</sequence>
<gene>
    <name evidence="5" type="ORF">E0L32_002469</name>
</gene>
<dbReference type="GeneID" id="41969916"/>
<dbReference type="OrthoDB" id="47007at2759"/>
<dbReference type="SMART" id="SM00822">
    <property type="entry name" value="PKS_KR"/>
    <property type="match status" value="1"/>
</dbReference>
<dbReference type="InterPro" id="IPR002347">
    <property type="entry name" value="SDR_fam"/>
</dbReference>
<dbReference type="PANTHER" id="PTHR45024:SF2">
    <property type="entry name" value="SCP2 DOMAIN-CONTAINING PROTEIN"/>
    <property type="match status" value="1"/>
</dbReference>
<keyword evidence="6" id="KW-1185">Reference proteome</keyword>
<dbReference type="AlphaFoldDB" id="A0A507B8G7"/>
<comment type="caution">
    <text evidence="5">The sequence shown here is derived from an EMBL/GenBank/DDBJ whole genome shotgun (WGS) entry which is preliminary data.</text>
</comment>
<evidence type="ECO:0000259" key="4">
    <source>
        <dbReference type="SMART" id="SM00822"/>
    </source>
</evidence>
<evidence type="ECO:0000313" key="6">
    <source>
        <dbReference type="Proteomes" id="UP000319257"/>
    </source>
</evidence>
<dbReference type="STRING" id="1093900.A0A507B8G7"/>